<dbReference type="Pfam" id="PF13432">
    <property type="entry name" value="TPR_16"/>
    <property type="match status" value="1"/>
</dbReference>
<evidence type="ECO:0008006" key="8">
    <source>
        <dbReference type="Google" id="ProtNLM"/>
    </source>
</evidence>
<evidence type="ECO:0000256" key="5">
    <source>
        <dbReference type="SAM" id="SignalP"/>
    </source>
</evidence>
<proteinExistence type="predicted"/>
<dbReference type="PROSITE" id="PS50005">
    <property type="entry name" value="TPR"/>
    <property type="match status" value="1"/>
</dbReference>
<dbReference type="InterPro" id="IPR011717">
    <property type="entry name" value="TPR-4"/>
</dbReference>
<dbReference type="KEGG" id="pcz:PCL1606_11140"/>
<dbReference type="SUPFAM" id="SSF48452">
    <property type="entry name" value="TPR-like"/>
    <property type="match status" value="3"/>
</dbReference>
<evidence type="ECO:0000256" key="2">
    <source>
        <dbReference type="ARBA" id="ARBA00022803"/>
    </source>
</evidence>
<feature type="signal peptide" evidence="5">
    <location>
        <begin position="1"/>
        <end position="21"/>
    </location>
</feature>
<dbReference type="Gene3D" id="1.25.40.10">
    <property type="entry name" value="Tetratricopeptide repeat domain"/>
    <property type="match status" value="2"/>
</dbReference>
<protein>
    <recommendedName>
        <fullName evidence="8">Tetratricopeptide repeat protein</fullName>
    </recommendedName>
</protein>
<evidence type="ECO:0000256" key="3">
    <source>
        <dbReference type="PROSITE-ProRule" id="PRU00339"/>
    </source>
</evidence>
<evidence type="ECO:0000313" key="6">
    <source>
        <dbReference type="EMBL" id="AKA22569.1"/>
    </source>
</evidence>
<reference evidence="6 7" key="1">
    <citation type="journal article" date="2015" name="Mol. Plant Microbe Interact.">
        <title>Comparative Genomic Analysis of Pseudomonas chlororaphis PCL1606 Reveals New Insight into Antifungal Compounds Involved in Biocontrol.</title>
        <authorList>
            <person name="Calderon C.E."/>
            <person name="Ramos C."/>
            <person name="de Vicente A."/>
            <person name="Cazorla F.M."/>
        </authorList>
    </citation>
    <scope>NUCLEOTIDE SEQUENCE [LARGE SCALE GENOMIC DNA]</scope>
    <source>
        <strain evidence="6 7">PCL1606</strain>
    </source>
</reference>
<dbReference type="InterPro" id="IPR019734">
    <property type="entry name" value="TPR_rpt"/>
</dbReference>
<sequence length="574" mass="64197">MNRSSALLLAFVFLSGCQTLAPVSPDGASPVEDSTPAPEKPKVYSSFSEDTIFSLLSAELAGQRNRFDIALDNYVTQAVNTQDPGISERAFRIAEYLGADQAALDTALIWAKNAPDDLEAQRAAAIQLARSGRYDDSMVYMEKVLQGKGDTHFDFLALSAADTDQDTRNGLMKSFDRLLQKHPNNGQLVFGKALLLQQDGDTREALKLLEQNPPEEGEIAPILLRARLLQSLNRADEALPLLEKSIRKYPDDKRLRLTYARMLVEQDRMDDAKAQFSSLVQQYPEDDELRYSLALVCLEAKDWQEAKGYLEDLIARESHVDSAHLNLGRIAEELNDPQGALAEYGQVGPGNDYLPAQLRQADILMGNGRTADAEKRLAAARDAQPDYAIQLYLIEAETLSANNQGDKAWKILQQALQQYPDDVSLLYTRAMQAEKRNDLAQMEKDLRLIIKREPDNAMALNALGYTLSDRTTRYAEAKALIEQAHQLTPDDPAVLDSLGWVNYRLGNLAEAERLLRQALERFPDQEVAAHLGEVLWANGKQREARQIWSKFLKDQPDSPILRSTIKRLTGSENL</sequence>
<dbReference type="RefSeq" id="WP_045881319.1">
    <property type="nucleotide sequence ID" value="NZ_CP011110.1"/>
</dbReference>
<dbReference type="PATRIC" id="fig|587753.10.peg.1107"/>
<dbReference type="PANTHER" id="PTHR45586">
    <property type="entry name" value="TPR REPEAT-CONTAINING PROTEIN PA4667"/>
    <property type="match status" value="1"/>
</dbReference>
<dbReference type="PROSITE" id="PS51257">
    <property type="entry name" value="PROKAR_LIPOPROTEIN"/>
    <property type="match status" value="1"/>
</dbReference>
<gene>
    <name evidence="6" type="ORF">PCL1606_11140</name>
</gene>
<keyword evidence="5" id="KW-0732">Signal</keyword>
<dbReference type="EMBL" id="CP011110">
    <property type="protein sequence ID" value="AKA22569.1"/>
    <property type="molecule type" value="Genomic_DNA"/>
</dbReference>
<keyword evidence="1" id="KW-0677">Repeat</keyword>
<dbReference type="Pfam" id="PF13424">
    <property type="entry name" value="TPR_12"/>
    <property type="match status" value="1"/>
</dbReference>
<name>A0A0D5XV46_9PSED</name>
<dbReference type="Pfam" id="PF07721">
    <property type="entry name" value="TPR_4"/>
    <property type="match status" value="1"/>
</dbReference>
<evidence type="ECO:0000256" key="1">
    <source>
        <dbReference type="ARBA" id="ARBA00022737"/>
    </source>
</evidence>
<feature type="chain" id="PRO_5002299171" description="Tetratricopeptide repeat protein" evidence="5">
    <location>
        <begin position="22"/>
        <end position="574"/>
    </location>
</feature>
<evidence type="ECO:0000256" key="4">
    <source>
        <dbReference type="SAM" id="MobiDB-lite"/>
    </source>
</evidence>
<dbReference type="AlphaFoldDB" id="A0A0D5XV46"/>
<organism evidence="6 7">
    <name type="scientific">Pseudomonas chlororaphis</name>
    <dbReference type="NCBI Taxonomy" id="587753"/>
    <lineage>
        <taxon>Bacteria</taxon>
        <taxon>Pseudomonadati</taxon>
        <taxon>Pseudomonadota</taxon>
        <taxon>Gammaproteobacteria</taxon>
        <taxon>Pseudomonadales</taxon>
        <taxon>Pseudomonadaceae</taxon>
        <taxon>Pseudomonas</taxon>
    </lineage>
</organism>
<dbReference type="InterPro" id="IPR051012">
    <property type="entry name" value="CellSynth/LPSAsmb/PSIAsmb"/>
</dbReference>
<feature type="region of interest" description="Disordered" evidence="4">
    <location>
        <begin position="24"/>
        <end position="43"/>
    </location>
</feature>
<dbReference type="Pfam" id="PF14559">
    <property type="entry name" value="TPR_19"/>
    <property type="match status" value="1"/>
</dbReference>
<dbReference type="OrthoDB" id="9766710at2"/>
<dbReference type="InterPro" id="IPR011990">
    <property type="entry name" value="TPR-like_helical_dom_sf"/>
</dbReference>
<dbReference type="PANTHER" id="PTHR45586:SF1">
    <property type="entry name" value="LIPOPOLYSACCHARIDE ASSEMBLY PROTEIN B"/>
    <property type="match status" value="1"/>
</dbReference>
<accession>A0A0D5XV46</accession>
<evidence type="ECO:0000313" key="7">
    <source>
        <dbReference type="Proteomes" id="UP000032748"/>
    </source>
</evidence>
<feature type="repeat" description="TPR" evidence="3">
    <location>
        <begin position="492"/>
        <end position="525"/>
    </location>
</feature>
<dbReference type="Proteomes" id="UP000032748">
    <property type="component" value="Chromosome"/>
</dbReference>
<dbReference type="SMART" id="SM00028">
    <property type="entry name" value="TPR"/>
    <property type="match status" value="7"/>
</dbReference>
<keyword evidence="2 3" id="KW-0802">TPR repeat</keyword>